<gene>
    <name evidence="2" type="ORF">DPMN_063382</name>
</gene>
<dbReference type="EMBL" id="JAIWYP010000013">
    <property type="protein sequence ID" value="KAH3720483.1"/>
    <property type="molecule type" value="Genomic_DNA"/>
</dbReference>
<keyword evidence="3" id="KW-1185">Reference proteome</keyword>
<organism evidence="2 3">
    <name type="scientific">Dreissena polymorpha</name>
    <name type="common">Zebra mussel</name>
    <name type="synonym">Mytilus polymorpha</name>
    <dbReference type="NCBI Taxonomy" id="45954"/>
    <lineage>
        <taxon>Eukaryota</taxon>
        <taxon>Metazoa</taxon>
        <taxon>Spiralia</taxon>
        <taxon>Lophotrochozoa</taxon>
        <taxon>Mollusca</taxon>
        <taxon>Bivalvia</taxon>
        <taxon>Autobranchia</taxon>
        <taxon>Heteroconchia</taxon>
        <taxon>Euheterodonta</taxon>
        <taxon>Imparidentia</taxon>
        <taxon>Neoheterodontei</taxon>
        <taxon>Myida</taxon>
        <taxon>Dreissenoidea</taxon>
        <taxon>Dreissenidae</taxon>
        <taxon>Dreissena</taxon>
    </lineage>
</organism>
<reference evidence="2" key="1">
    <citation type="journal article" date="2019" name="bioRxiv">
        <title>The Genome of the Zebra Mussel, Dreissena polymorpha: A Resource for Invasive Species Research.</title>
        <authorList>
            <person name="McCartney M.A."/>
            <person name="Auch B."/>
            <person name="Kono T."/>
            <person name="Mallez S."/>
            <person name="Zhang Y."/>
            <person name="Obille A."/>
            <person name="Becker A."/>
            <person name="Abrahante J.E."/>
            <person name="Garbe J."/>
            <person name="Badalamenti J.P."/>
            <person name="Herman A."/>
            <person name="Mangelson H."/>
            <person name="Liachko I."/>
            <person name="Sullivan S."/>
            <person name="Sone E.D."/>
            <person name="Koren S."/>
            <person name="Silverstein K.A.T."/>
            <person name="Beckman K.B."/>
            <person name="Gohl D.M."/>
        </authorList>
    </citation>
    <scope>NUCLEOTIDE SEQUENCE</scope>
    <source>
        <strain evidence="2">Duluth1</strain>
        <tissue evidence="2">Whole animal</tissue>
    </source>
</reference>
<feature type="region of interest" description="Disordered" evidence="1">
    <location>
        <begin position="27"/>
        <end position="46"/>
    </location>
</feature>
<reference evidence="2" key="2">
    <citation type="submission" date="2020-11" db="EMBL/GenBank/DDBJ databases">
        <authorList>
            <person name="McCartney M.A."/>
            <person name="Auch B."/>
            <person name="Kono T."/>
            <person name="Mallez S."/>
            <person name="Becker A."/>
            <person name="Gohl D.M."/>
            <person name="Silverstein K.A.T."/>
            <person name="Koren S."/>
            <person name="Bechman K.B."/>
            <person name="Herman A."/>
            <person name="Abrahante J.E."/>
            <person name="Garbe J."/>
        </authorList>
    </citation>
    <scope>NUCLEOTIDE SEQUENCE</scope>
    <source>
        <strain evidence="2">Duluth1</strain>
        <tissue evidence="2">Whole animal</tissue>
    </source>
</reference>
<comment type="caution">
    <text evidence="2">The sequence shown here is derived from an EMBL/GenBank/DDBJ whole genome shotgun (WGS) entry which is preliminary data.</text>
</comment>
<evidence type="ECO:0000256" key="1">
    <source>
        <dbReference type="SAM" id="MobiDB-lite"/>
    </source>
</evidence>
<protein>
    <submittedName>
        <fullName evidence="2">Uncharacterized protein</fullName>
    </submittedName>
</protein>
<evidence type="ECO:0000313" key="2">
    <source>
        <dbReference type="EMBL" id="KAH3720483.1"/>
    </source>
</evidence>
<dbReference type="Proteomes" id="UP000828390">
    <property type="component" value="Unassembled WGS sequence"/>
</dbReference>
<name>A0A9D4HK67_DREPO</name>
<sequence length="90" mass="10359">MDTIYSSLYIYLQPKHASNVPAKDAVTDWEPDYPSGKPNEAESEASSEQVLPVMTYSLFDQSILNWPNIQTWAQKQVMWTCYCQGVFDFI</sequence>
<dbReference type="AlphaFoldDB" id="A0A9D4HK67"/>
<proteinExistence type="predicted"/>
<accession>A0A9D4HK67</accession>
<evidence type="ECO:0000313" key="3">
    <source>
        <dbReference type="Proteomes" id="UP000828390"/>
    </source>
</evidence>